<dbReference type="EMBL" id="BSNL01000023">
    <property type="protein sequence ID" value="GLQ29400.1"/>
    <property type="molecule type" value="Genomic_DNA"/>
</dbReference>
<keyword evidence="6" id="KW-1185">Reference proteome</keyword>
<evidence type="ECO:0000313" key="6">
    <source>
        <dbReference type="Proteomes" id="UP001161388"/>
    </source>
</evidence>
<reference evidence="5" key="1">
    <citation type="journal article" date="2014" name="Int. J. Syst. Evol. Microbiol.">
        <title>Complete genome of a new Firmicutes species belonging to the dominant human colonic microbiota ('Ruminococcus bicirculans') reveals two chromosomes and a selective capacity to utilize plant glucans.</title>
        <authorList>
            <consortium name="NISC Comparative Sequencing Program"/>
            <person name="Wegmann U."/>
            <person name="Louis P."/>
            <person name="Goesmann A."/>
            <person name="Henrissat B."/>
            <person name="Duncan S.H."/>
            <person name="Flint H.J."/>
        </authorList>
    </citation>
    <scope>NUCLEOTIDE SEQUENCE</scope>
    <source>
        <strain evidence="5">NBRC 109915</strain>
    </source>
</reference>
<comment type="similarity">
    <text evidence="1">Belongs to the strictosidine synthase family.</text>
</comment>
<evidence type="ECO:0000256" key="3">
    <source>
        <dbReference type="ARBA" id="ARBA00023180"/>
    </source>
</evidence>
<evidence type="ECO:0000256" key="2">
    <source>
        <dbReference type="ARBA" id="ARBA00022553"/>
    </source>
</evidence>
<name>A0ABQ5VQH5_9RHOB</name>
<comment type="caution">
    <text evidence="5">The sequence shown here is derived from an EMBL/GenBank/DDBJ whole genome shotgun (WGS) entry which is preliminary data.</text>
</comment>
<feature type="domain" description="Strictosidine synthase conserved region" evidence="4">
    <location>
        <begin position="135"/>
        <end position="205"/>
    </location>
</feature>
<dbReference type="PANTHER" id="PTHR10426:SF88">
    <property type="entry name" value="ADIPOCYTE PLASMA MEMBRANE-ASSOCIATED PROTEIN HEMOMUCIN-RELATED"/>
    <property type="match status" value="1"/>
</dbReference>
<protein>
    <submittedName>
        <fullName evidence="5">NHL repeat containing protein</fullName>
    </submittedName>
</protein>
<dbReference type="PANTHER" id="PTHR10426">
    <property type="entry name" value="STRICTOSIDINE SYNTHASE-RELATED"/>
    <property type="match status" value="1"/>
</dbReference>
<evidence type="ECO:0000313" key="5">
    <source>
        <dbReference type="EMBL" id="GLQ29400.1"/>
    </source>
</evidence>
<proteinExistence type="inferred from homology"/>
<dbReference type="SUPFAM" id="SSF63829">
    <property type="entry name" value="Calcium-dependent phosphotriesterase"/>
    <property type="match status" value="1"/>
</dbReference>
<dbReference type="Pfam" id="PF03088">
    <property type="entry name" value="Str_synth"/>
    <property type="match status" value="1"/>
</dbReference>
<evidence type="ECO:0000256" key="1">
    <source>
        <dbReference type="ARBA" id="ARBA00009191"/>
    </source>
</evidence>
<evidence type="ECO:0000259" key="4">
    <source>
        <dbReference type="Pfam" id="PF03088"/>
    </source>
</evidence>
<reference evidence="5" key="2">
    <citation type="submission" date="2023-01" db="EMBL/GenBank/DDBJ databases">
        <title>Draft genome sequence of Sulfitobacter pacificus strain NBRC 109915.</title>
        <authorList>
            <person name="Sun Q."/>
            <person name="Mori K."/>
        </authorList>
    </citation>
    <scope>NUCLEOTIDE SEQUENCE</scope>
    <source>
        <strain evidence="5">NBRC 109915</strain>
    </source>
</reference>
<keyword evidence="2" id="KW-0597">Phosphoprotein</keyword>
<accession>A0ABQ5VQH5</accession>
<dbReference type="InterPro" id="IPR018119">
    <property type="entry name" value="Strictosidine_synth_cons-reg"/>
</dbReference>
<organism evidence="5 6">
    <name type="scientific">Sulfitobacter pacificus</name>
    <dbReference type="NCBI Taxonomy" id="1499314"/>
    <lineage>
        <taxon>Bacteria</taxon>
        <taxon>Pseudomonadati</taxon>
        <taxon>Pseudomonadota</taxon>
        <taxon>Alphaproteobacteria</taxon>
        <taxon>Rhodobacterales</taxon>
        <taxon>Roseobacteraceae</taxon>
        <taxon>Sulfitobacter</taxon>
    </lineage>
</organism>
<keyword evidence="3" id="KW-0325">Glycoprotein</keyword>
<dbReference type="Proteomes" id="UP001161388">
    <property type="component" value="Unassembled WGS sequence"/>
</dbReference>
<gene>
    <name evidence="5" type="ORF">GCM10007927_42040</name>
</gene>
<dbReference type="InterPro" id="IPR011042">
    <property type="entry name" value="6-blade_b-propeller_TolB-like"/>
</dbReference>
<sequence length="358" mass="38580">MGNVFTRYIDRLRGSGDAAITLPPMDGALRPNNRIEEAELLVSTEAPDNLVLHDGKVLFSSGSSLRCLTADGQVEELDATDSTIEFLTSHPSGALAIGLGAGRIEIRGGPHDGKRLSALGQTPIVAPSAAVFVDADTLLICLASRQHAMGEWKRDLMTFGATGSVMKIDLRTEEAICIAQNLAFPSGVALKPDGGILVSESWKHRVLSIAEDGKITPVLDELPGYPSRLVPGAGNDIWMCVFAPRTQLIEFVLRENEYRKRMIAEIDPEYWLAPSLHYPNSYLEPMQGGGLKQLGELKPWAPSRSIGLVVRLDGEGTPWESLHSRADGRRHGVTSCLPTDEGLVIASKGGDAIVRAIT</sequence>
<dbReference type="Gene3D" id="2.120.10.30">
    <property type="entry name" value="TolB, C-terminal domain"/>
    <property type="match status" value="1"/>
</dbReference>